<organism evidence="2 3">
    <name type="scientific">Apiospora saccharicola</name>
    <dbReference type="NCBI Taxonomy" id="335842"/>
    <lineage>
        <taxon>Eukaryota</taxon>
        <taxon>Fungi</taxon>
        <taxon>Dikarya</taxon>
        <taxon>Ascomycota</taxon>
        <taxon>Pezizomycotina</taxon>
        <taxon>Sordariomycetes</taxon>
        <taxon>Xylariomycetidae</taxon>
        <taxon>Amphisphaeriales</taxon>
        <taxon>Apiosporaceae</taxon>
        <taxon>Apiospora</taxon>
    </lineage>
</organism>
<name>A0ABR1V8V0_9PEZI</name>
<proteinExistence type="predicted"/>
<comment type="caution">
    <text evidence="2">The sequence shown here is derived from an EMBL/GenBank/DDBJ whole genome shotgun (WGS) entry which is preliminary data.</text>
</comment>
<evidence type="ECO:0000256" key="1">
    <source>
        <dbReference type="SAM" id="MobiDB-lite"/>
    </source>
</evidence>
<feature type="region of interest" description="Disordered" evidence="1">
    <location>
        <begin position="26"/>
        <end position="55"/>
    </location>
</feature>
<keyword evidence="3" id="KW-1185">Reference proteome</keyword>
<evidence type="ECO:0000313" key="3">
    <source>
        <dbReference type="Proteomes" id="UP001446871"/>
    </source>
</evidence>
<dbReference type="Proteomes" id="UP001446871">
    <property type="component" value="Unassembled WGS sequence"/>
</dbReference>
<protein>
    <submittedName>
        <fullName evidence="2">Uncharacterized protein</fullName>
    </submittedName>
</protein>
<dbReference type="EMBL" id="JAQQWM010000004">
    <property type="protein sequence ID" value="KAK8067598.1"/>
    <property type="molecule type" value="Genomic_DNA"/>
</dbReference>
<evidence type="ECO:0000313" key="2">
    <source>
        <dbReference type="EMBL" id="KAK8067598.1"/>
    </source>
</evidence>
<accession>A0ABR1V8V0</accession>
<feature type="compositionally biased region" description="Low complexity" evidence="1">
    <location>
        <begin position="27"/>
        <end position="47"/>
    </location>
</feature>
<gene>
    <name evidence="2" type="ORF">PG996_006710</name>
</gene>
<reference evidence="2 3" key="1">
    <citation type="submission" date="2023-01" db="EMBL/GenBank/DDBJ databases">
        <title>Analysis of 21 Apiospora genomes using comparative genomics revels a genus with tremendous synthesis potential of carbohydrate active enzymes and secondary metabolites.</title>
        <authorList>
            <person name="Sorensen T."/>
        </authorList>
    </citation>
    <scope>NUCLEOTIDE SEQUENCE [LARGE SCALE GENOMIC DNA]</scope>
    <source>
        <strain evidence="2 3">CBS 83171</strain>
    </source>
</reference>
<sequence length="66" mass="7067">MGESELAFREAPSRQPLFEDSADLCESSNGSLCGASSSDSETSSFDFNGTSHQHPTVLRPFDALLV</sequence>